<dbReference type="SUPFAM" id="SSF51905">
    <property type="entry name" value="FAD/NAD(P)-binding domain"/>
    <property type="match status" value="1"/>
</dbReference>
<evidence type="ECO:0000256" key="2">
    <source>
        <dbReference type="ARBA" id="ARBA00022630"/>
    </source>
</evidence>
<feature type="domain" description="FAD-dependent oxidoreductase 2 FAD-binding" evidence="4">
    <location>
        <begin position="13"/>
        <end position="523"/>
    </location>
</feature>
<name>A0A937CSG2_9BURK</name>
<dbReference type="InterPro" id="IPR014614">
    <property type="entry name" value="KsdD_DH"/>
</dbReference>
<reference evidence="5 6" key="1">
    <citation type="journal article" date="2017" name="Int. J. Syst. Evol. Microbiol.">
        <title>Ramlibacter monticola sp. nov., isolated from forest soil.</title>
        <authorList>
            <person name="Chaudhary D.K."/>
            <person name="Kim J."/>
        </authorList>
    </citation>
    <scope>NUCLEOTIDE SEQUENCE [LARGE SCALE GENOMIC DNA]</scope>
    <source>
        <strain evidence="5 6">KACC 19175</strain>
    </source>
</reference>
<comment type="caution">
    <text evidence="5">The sequence shown here is derived from an EMBL/GenBank/DDBJ whole genome shotgun (WGS) entry which is preliminary data.</text>
</comment>
<keyword evidence="2" id="KW-0285">Flavoprotein</keyword>
<dbReference type="Gene3D" id="3.50.50.60">
    <property type="entry name" value="FAD/NAD(P)-binding domain"/>
    <property type="match status" value="1"/>
</dbReference>
<evidence type="ECO:0000313" key="5">
    <source>
        <dbReference type="EMBL" id="MBL0390062.1"/>
    </source>
</evidence>
<sequence>MPKTPDAPPVRHDTLIAGGGLAGIVTALELLAAGQRVMLLERGDASALGGLALQAFGGMCLVDTPLQRRAGIRDSQALAWSDWQAAAEFGEDDAWPRAWAQHYLERCVPEIYEWLRGFGLRFIPAVQWVERGLFRPGNSVPRYHVLWGTSRHMARTLLDALEHHPRRANLTLATGHEVQAIAPVPGGGWRCRGTLAAGGAPFEATADRLVVASGGIGGDLRRVRAHWPADLGAPPAHLLNGSHPNADGKLHDAVQAAGGRLTHLGAMWNYAAGVSYPSPHFEGHGLSLIPPRSALWLDPSGRRIGPVPLVSGFDTREMVAQIARAGWPHTWQVLNRRIALRELAASGAEHNPLIRDRRALAFAWQMLSGRGPLADELLAKCPDFVQASTLPELAARMNALAGDEAVDPALLARQIAGYDAQIARGERFHDDDQLRRIAQLRLWPGDRVRICKFQQIVDPAAGPLIAIRCRLLVRKSMGGIQTDLHSRVLGADGQPLPGLYAVGEAAGFGGGGLNGRGSLEGTFLAGCILTARSAARHLAT</sequence>
<evidence type="ECO:0000259" key="4">
    <source>
        <dbReference type="Pfam" id="PF00890"/>
    </source>
</evidence>
<dbReference type="Gene3D" id="3.90.700.10">
    <property type="entry name" value="Succinate dehydrogenase/fumarate reductase flavoprotein, catalytic domain"/>
    <property type="match status" value="1"/>
</dbReference>
<proteinExistence type="predicted"/>
<dbReference type="InterPro" id="IPR027477">
    <property type="entry name" value="Succ_DH/fumarate_Rdtase_cat_sf"/>
</dbReference>
<keyword evidence="6" id="KW-1185">Reference proteome</keyword>
<dbReference type="PANTHER" id="PTHR43260:SF1">
    <property type="entry name" value="KSDD-LIKE STEROID DEHYDROGENASE RV0785"/>
    <property type="match status" value="1"/>
</dbReference>
<dbReference type="PANTHER" id="PTHR43260">
    <property type="entry name" value="3-KETOSTEROID-DELTA-1-DEHYDROGENASE"/>
    <property type="match status" value="1"/>
</dbReference>
<dbReference type="InterPro" id="IPR003953">
    <property type="entry name" value="FAD-dep_OxRdtase_2_FAD-bd"/>
</dbReference>
<organism evidence="5 6">
    <name type="scientific">Ramlibacter monticola</name>
    <dbReference type="NCBI Taxonomy" id="1926872"/>
    <lineage>
        <taxon>Bacteria</taxon>
        <taxon>Pseudomonadati</taxon>
        <taxon>Pseudomonadota</taxon>
        <taxon>Betaproteobacteria</taxon>
        <taxon>Burkholderiales</taxon>
        <taxon>Comamonadaceae</taxon>
        <taxon>Ramlibacter</taxon>
    </lineage>
</organism>
<dbReference type="PIRSF" id="PIRSF036654">
    <property type="entry name" value="UCP036654"/>
    <property type="match status" value="1"/>
</dbReference>
<dbReference type="NCBIfam" id="NF009472">
    <property type="entry name" value="PRK12834.1"/>
    <property type="match status" value="1"/>
</dbReference>
<comment type="cofactor">
    <cofactor evidence="1">
        <name>FAD</name>
        <dbReference type="ChEBI" id="CHEBI:57692"/>
    </cofactor>
</comment>
<dbReference type="AlphaFoldDB" id="A0A937CSG2"/>
<dbReference type="InterPro" id="IPR036188">
    <property type="entry name" value="FAD/NAD-bd_sf"/>
</dbReference>
<dbReference type="GO" id="GO:0016627">
    <property type="term" value="F:oxidoreductase activity, acting on the CH-CH group of donors"/>
    <property type="evidence" value="ECO:0007669"/>
    <property type="project" value="InterPro"/>
</dbReference>
<dbReference type="EMBL" id="JAEQNE010000001">
    <property type="protein sequence ID" value="MBL0390062.1"/>
    <property type="molecule type" value="Genomic_DNA"/>
</dbReference>
<dbReference type="Pfam" id="PF00890">
    <property type="entry name" value="FAD_binding_2"/>
    <property type="match status" value="1"/>
</dbReference>
<protein>
    <submittedName>
        <fullName evidence="5">FAD-binding dehydrogenase</fullName>
    </submittedName>
</protein>
<dbReference type="Proteomes" id="UP000599109">
    <property type="component" value="Unassembled WGS sequence"/>
</dbReference>
<evidence type="ECO:0000313" key="6">
    <source>
        <dbReference type="Proteomes" id="UP000599109"/>
    </source>
</evidence>
<evidence type="ECO:0000256" key="1">
    <source>
        <dbReference type="ARBA" id="ARBA00001974"/>
    </source>
</evidence>
<dbReference type="RefSeq" id="WP_201672640.1">
    <property type="nucleotide sequence ID" value="NZ_JAEQNE010000001.1"/>
</dbReference>
<evidence type="ECO:0000256" key="3">
    <source>
        <dbReference type="ARBA" id="ARBA00023002"/>
    </source>
</evidence>
<gene>
    <name evidence="5" type="ORF">JJ685_02790</name>
</gene>
<keyword evidence="3" id="KW-0560">Oxidoreductase</keyword>
<accession>A0A937CSG2</accession>